<evidence type="ECO:0000256" key="2">
    <source>
        <dbReference type="ARBA" id="ARBA00010112"/>
    </source>
</evidence>
<dbReference type="GO" id="GO:0005576">
    <property type="term" value="C:extracellular region"/>
    <property type="evidence" value="ECO:0007669"/>
    <property type="project" value="UniProtKB-SubCell"/>
</dbReference>
<feature type="signal peptide" evidence="5">
    <location>
        <begin position="1"/>
        <end position="16"/>
    </location>
</feature>
<comment type="caution">
    <text evidence="6">The sequence shown here is derived from an EMBL/GenBank/DDBJ whole genome shotgun (WGS) entry which is preliminary data.</text>
</comment>
<name>A0A368GP45_ANCCA</name>
<dbReference type="OrthoDB" id="10338460at2759"/>
<gene>
    <name evidence="6" type="ORF">ANCCAN_08558</name>
</gene>
<keyword evidence="7" id="KW-1185">Reference proteome</keyword>
<dbReference type="PANTHER" id="PTHR21700">
    <property type="entry name" value="TRANSTHYRETIN-LIKE FAMILY PROTEIN-RELATED"/>
    <property type="match status" value="1"/>
</dbReference>
<proteinExistence type="inferred from homology"/>
<evidence type="ECO:0000313" key="6">
    <source>
        <dbReference type="EMBL" id="RCN45408.1"/>
    </source>
</evidence>
<dbReference type="EMBL" id="JOJR01000102">
    <property type="protein sequence ID" value="RCN45408.1"/>
    <property type="molecule type" value="Genomic_DNA"/>
</dbReference>
<feature type="chain" id="PRO_5016711293" evidence="5">
    <location>
        <begin position="17"/>
        <end position="142"/>
    </location>
</feature>
<evidence type="ECO:0000256" key="3">
    <source>
        <dbReference type="ARBA" id="ARBA00022525"/>
    </source>
</evidence>
<dbReference type="Pfam" id="PF01060">
    <property type="entry name" value="TTR-52"/>
    <property type="match status" value="1"/>
</dbReference>
<dbReference type="InterPro" id="IPR038479">
    <property type="entry name" value="Transthyretin-like_sf"/>
</dbReference>
<dbReference type="Proteomes" id="UP000252519">
    <property type="component" value="Unassembled WGS sequence"/>
</dbReference>
<dbReference type="PANTHER" id="PTHR21700:SF118">
    <property type="entry name" value="TRANSTHYRETIN-LIKE FAMILY PROTEIN"/>
    <property type="match status" value="1"/>
</dbReference>
<keyword evidence="4 5" id="KW-0732">Signal</keyword>
<keyword evidence="3" id="KW-0964">Secreted</keyword>
<protein>
    <submittedName>
        <fullName evidence="6">Transthyretin-like family protein</fullName>
    </submittedName>
</protein>
<dbReference type="InterPro" id="IPR001534">
    <property type="entry name" value="Transthyretin-like"/>
</dbReference>
<dbReference type="Gene3D" id="2.60.40.3330">
    <property type="match status" value="1"/>
</dbReference>
<comment type="similarity">
    <text evidence="2">Belongs to the nematode transthyretin-like family.</text>
</comment>
<dbReference type="GO" id="GO:0009986">
    <property type="term" value="C:cell surface"/>
    <property type="evidence" value="ECO:0007669"/>
    <property type="project" value="InterPro"/>
</dbReference>
<evidence type="ECO:0000256" key="1">
    <source>
        <dbReference type="ARBA" id="ARBA00004613"/>
    </source>
</evidence>
<sequence length="142" mass="15906">MCLVVFAIALLVVCEAMRDQSVAVRGRFLCGSVPAANVKVKLIDLSIKPDLLSQRNTDSKGYFKLSGRTAKLTQIDPVLKVSHGCNNVRQLRGPLTPGIRRETFVIPKKYITKGKTPKKIMDIGTINLELRFQNERRKLKVN</sequence>
<comment type="subcellular location">
    <subcellularLocation>
        <location evidence="1">Secreted</location>
    </subcellularLocation>
</comment>
<reference evidence="6 7" key="1">
    <citation type="submission" date="2014-10" db="EMBL/GenBank/DDBJ databases">
        <title>Draft genome of the hookworm Ancylostoma caninum.</title>
        <authorList>
            <person name="Mitreva M."/>
        </authorList>
    </citation>
    <scope>NUCLEOTIDE SEQUENCE [LARGE SCALE GENOMIC DNA]</scope>
    <source>
        <strain evidence="6 7">Baltimore</strain>
    </source>
</reference>
<evidence type="ECO:0000256" key="4">
    <source>
        <dbReference type="ARBA" id="ARBA00022729"/>
    </source>
</evidence>
<dbReference type="AlphaFoldDB" id="A0A368GP45"/>
<accession>A0A368GP45</accession>
<evidence type="ECO:0000313" key="7">
    <source>
        <dbReference type="Proteomes" id="UP000252519"/>
    </source>
</evidence>
<evidence type="ECO:0000256" key="5">
    <source>
        <dbReference type="SAM" id="SignalP"/>
    </source>
</evidence>
<organism evidence="6 7">
    <name type="scientific">Ancylostoma caninum</name>
    <name type="common">Dog hookworm</name>
    <dbReference type="NCBI Taxonomy" id="29170"/>
    <lineage>
        <taxon>Eukaryota</taxon>
        <taxon>Metazoa</taxon>
        <taxon>Ecdysozoa</taxon>
        <taxon>Nematoda</taxon>
        <taxon>Chromadorea</taxon>
        <taxon>Rhabditida</taxon>
        <taxon>Rhabditina</taxon>
        <taxon>Rhabditomorpha</taxon>
        <taxon>Strongyloidea</taxon>
        <taxon>Ancylostomatidae</taxon>
        <taxon>Ancylostomatinae</taxon>
        <taxon>Ancylostoma</taxon>
    </lineage>
</organism>